<proteinExistence type="predicted"/>
<dbReference type="STRING" id="59922.P9303_04061"/>
<reference evidence="1 2" key="1">
    <citation type="journal article" date="2007" name="PLoS Genet.">
        <title>Patterns and implications of gene gain and loss in the evolution of Prochlorococcus.</title>
        <authorList>
            <person name="Kettler G.C."/>
            <person name="Martiny A.C."/>
            <person name="Huang K."/>
            <person name="Zucker J."/>
            <person name="Coleman M.L."/>
            <person name="Rodrigue S."/>
            <person name="Chen F."/>
            <person name="Lapidus A."/>
            <person name="Ferriera S."/>
            <person name="Johnson J."/>
            <person name="Steglich C."/>
            <person name="Church G.M."/>
            <person name="Richardson P."/>
            <person name="Chisholm S.W."/>
        </authorList>
    </citation>
    <scope>NUCLEOTIDE SEQUENCE [LARGE SCALE GENOMIC DNA]</scope>
    <source>
        <strain evidence="1 2">MIT 9303</strain>
    </source>
</reference>
<protein>
    <recommendedName>
        <fullName evidence="3">Lipoprotein</fullName>
    </recommendedName>
</protein>
<dbReference type="EMBL" id="CP000554">
    <property type="protein sequence ID" value="ABM77158.1"/>
    <property type="molecule type" value="Genomic_DNA"/>
</dbReference>
<dbReference type="BioCyc" id="PMAR59922:G1G80-378-MONOMER"/>
<name>A2C6P8_PROM3</name>
<evidence type="ECO:0000313" key="1">
    <source>
        <dbReference type="EMBL" id="ABM77158.1"/>
    </source>
</evidence>
<dbReference type="RefSeq" id="WP_011825083.1">
    <property type="nucleotide sequence ID" value="NC_008820.1"/>
</dbReference>
<dbReference type="Proteomes" id="UP000002274">
    <property type="component" value="Chromosome"/>
</dbReference>
<dbReference type="AlphaFoldDB" id="A2C6P8"/>
<organism evidence="1 2">
    <name type="scientific">Prochlorococcus marinus (strain MIT 9303)</name>
    <dbReference type="NCBI Taxonomy" id="59922"/>
    <lineage>
        <taxon>Bacteria</taxon>
        <taxon>Bacillati</taxon>
        <taxon>Cyanobacteriota</taxon>
        <taxon>Cyanophyceae</taxon>
        <taxon>Synechococcales</taxon>
        <taxon>Prochlorococcaceae</taxon>
        <taxon>Prochlorococcus</taxon>
    </lineage>
</organism>
<dbReference type="KEGG" id="pmf:P9303_04061"/>
<evidence type="ECO:0008006" key="3">
    <source>
        <dbReference type="Google" id="ProtNLM"/>
    </source>
</evidence>
<dbReference type="PROSITE" id="PS51257">
    <property type="entry name" value="PROKAR_LIPOPROTEIN"/>
    <property type="match status" value="1"/>
</dbReference>
<accession>A2C6P8</accession>
<sequence length="113" mass="12497">MPRIAPALFSTLMMVAGLIAITGCRKNQPSWTTNQAEAINRLELRLDQLEHRIGQTTPSATDTNSKTPAGPVKSLTFRMESTDGRLRVYWADGSDSDLLCTKEQSTRIQWACG</sequence>
<gene>
    <name evidence="1" type="ordered locus">P9303_04061</name>
</gene>
<evidence type="ECO:0000313" key="2">
    <source>
        <dbReference type="Proteomes" id="UP000002274"/>
    </source>
</evidence>
<dbReference type="HOGENOM" id="CLU_2182651_0_0_3"/>